<dbReference type="EMBL" id="MTCY01000087">
    <property type="protein sequence ID" value="OWP74199.1"/>
    <property type="molecule type" value="Genomic_DNA"/>
</dbReference>
<evidence type="ECO:0000313" key="2">
    <source>
        <dbReference type="Proteomes" id="UP000198034"/>
    </source>
</evidence>
<organism evidence="1 2">
    <name type="scientific">Flavobacterium columnare</name>
    <dbReference type="NCBI Taxonomy" id="996"/>
    <lineage>
        <taxon>Bacteria</taxon>
        <taxon>Pseudomonadati</taxon>
        <taxon>Bacteroidota</taxon>
        <taxon>Flavobacteriia</taxon>
        <taxon>Flavobacteriales</taxon>
        <taxon>Flavobacteriaceae</taxon>
        <taxon>Flavobacterium</taxon>
    </lineage>
</organism>
<sequence>MPSYIYNKTILENIPTTISSSLGKEALNTLWLFNYFILKEDLAQTYFLPISTCRYPNQLAKIKVYPDIEWEVAFLITVGTGYSGNIRYERKRLNSIHKGYKFKYLKDDLQIGVTKSSTIGYSIMGKCIVNEEEHSLGFEGIQKSVDLLVSTFNACKEILEVLNPEGVNVNESSAVSKKVIKIDFAIDPPNIGFALSKKFGEASNKRIVPIYKGGFRADPFIGITISVDLVPIFTKFTRGMYGVGYILEFIVNTIKWVSNSEIYITFEAGLSVKFDFKLSYNLVDGFDKKGNAEQEIIVEVPISIKAGCKSEDVVIIPAVTKGGRTYPEHEEQKWEVEGDLSTTFTFTKTYGYDQNKQYEKSKGIWNSAEITISCYELVTSKIIRSPVKSDKFKLFDEKTLFDNPKTYVDEN</sequence>
<name>A0A246G781_9FLAO</name>
<dbReference type="AlphaFoldDB" id="A0A246G781"/>
<protein>
    <submittedName>
        <fullName evidence="1">Uncharacterized protein</fullName>
    </submittedName>
</protein>
<gene>
    <name evidence="1" type="ORF">BWK62_14830</name>
</gene>
<proteinExistence type="predicted"/>
<dbReference type="Proteomes" id="UP000198034">
    <property type="component" value="Unassembled WGS sequence"/>
</dbReference>
<accession>A0A246G781</accession>
<comment type="caution">
    <text evidence="1">The sequence shown here is derived from an EMBL/GenBank/DDBJ whole genome shotgun (WGS) entry which is preliminary data.</text>
</comment>
<evidence type="ECO:0000313" key="1">
    <source>
        <dbReference type="EMBL" id="OWP74199.1"/>
    </source>
</evidence>
<reference evidence="1 2" key="1">
    <citation type="journal article" date="2017" name="Infect. Genet. Evol.">
        <title>Comparative genome analysis of fish pathogen Flavobacterium columnare reveals extensive sequence diversity within the species.</title>
        <authorList>
            <person name="Kayansamruaj P."/>
            <person name="Dong H.T."/>
            <person name="Hirono I."/>
            <person name="Kondo H."/>
            <person name="Senapin S."/>
            <person name="Rodkhum C."/>
        </authorList>
    </citation>
    <scope>NUCLEOTIDE SEQUENCE [LARGE SCALE GENOMIC DNA]</scope>
    <source>
        <strain evidence="1 2">1214</strain>
    </source>
</reference>